<dbReference type="Proteomes" id="UP000298663">
    <property type="component" value="Unassembled WGS sequence"/>
</dbReference>
<evidence type="ECO:0000313" key="2">
    <source>
        <dbReference type="Proteomes" id="UP000298663"/>
    </source>
</evidence>
<reference evidence="1 2" key="1">
    <citation type="journal article" date="2015" name="Genome Biol.">
        <title>Comparative genomics of Steinernema reveals deeply conserved gene regulatory networks.</title>
        <authorList>
            <person name="Dillman A.R."/>
            <person name="Macchietto M."/>
            <person name="Porter C.F."/>
            <person name="Rogers A."/>
            <person name="Williams B."/>
            <person name="Antoshechkin I."/>
            <person name="Lee M.M."/>
            <person name="Goodwin Z."/>
            <person name="Lu X."/>
            <person name="Lewis E.E."/>
            <person name="Goodrich-Blair H."/>
            <person name="Stock S.P."/>
            <person name="Adams B.J."/>
            <person name="Sternberg P.W."/>
            <person name="Mortazavi A."/>
        </authorList>
    </citation>
    <scope>NUCLEOTIDE SEQUENCE [LARGE SCALE GENOMIC DNA]</scope>
    <source>
        <strain evidence="1 2">ALL</strain>
    </source>
</reference>
<accession>A0A4U5N6X6</accession>
<dbReference type="AlphaFoldDB" id="A0A4U5N6X6"/>
<organism evidence="1 2">
    <name type="scientific">Steinernema carpocapsae</name>
    <name type="common">Entomopathogenic nematode</name>
    <dbReference type="NCBI Taxonomy" id="34508"/>
    <lineage>
        <taxon>Eukaryota</taxon>
        <taxon>Metazoa</taxon>
        <taxon>Ecdysozoa</taxon>
        <taxon>Nematoda</taxon>
        <taxon>Chromadorea</taxon>
        <taxon>Rhabditida</taxon>
        <taxon>Tylenchina</taxon>
        <taxon>Panagrolaimomorpha</taxon>
        <taxon>Strongyloidoidea</taxon>
        <taxon>Steinernematidae</taxon>
        <taxon>Steinernema</taxon>
    </lineage>
</organism>
<proteinExistence type="predicted"/>
<protein>
    <submittedName>
        <fullName evidence="1">Uncharacterized protein</fullName>
    </submittedName>
</protein>
<gene>
    <name evidence="1" type="ORF">L596_019023</name>
</gene>
<name>A0A4U5N6X6_STECR</name>
<evidence type="ECO:0000313" key="1">
    <source>
        <dbReference type="EMBL" id="TKR78170.1"/>
    </source>
</evidence>
<comment type="caution">
    <text evidence="1">The sequence shown here is derived from an EMBL/GenBank/DDBJ whole genome shotgun (WGS) entry which is preliminary data.</text>
</comment>
<dbReference type="EMBL" id="AZBU02000005">
    <property type="protein sequence ID" value="TKR78170.1"/>
    <property type="molecule type" value="Genomic_DNA"/>
</dbReference>
<dbReference type="OrthoDB" id="5836460at2759"/>
<reference evidence="1 2" key="2">
    <citation type="journal article" date="2019" name="G3 (Bethesda)">
        <title>Hybrid Assembly of the Genome of the Entomopathogenic Nematode Steinernema carpocapsae Identifies the X-Chromosome.</title>
        <authorList>
            <person name="Serra L."/>
            <person name="Macchietto M."/>
            <person name="Macias-Munoz A."/>
            <person name="McGill C.J."/>
            <person name="Rodriguez I.M."/>
            <person name="Rodriguez B."/>
            <person name="Murad R."/>
            <person name="Mortazavi A."/>
        </authorList>
    </citation>
    <scope>NUCLEOTIDE SEQUENCE [LARGE SCALE GENOMIC DNA]</scope>
    <source>
        <strain evidence="1 2">ALL</strain>
    </source>
</reference>
<sequence>MTAGMMNAGKAPRSLVVPKVIVVDCAGNSLEALGIKDSWLPPNTRLQEKSQPYVERLLPKELEMSLRLPRSRSVELGYFGASGEKYLSRWSRENTPVDSSARFERNVRRSYTPVREIGAYKVVDDERRPYSSYRARTPIGMVTSPYHTNINYYSETQPLRKYDVFQLRTWSYPIYKYIYGRDTHSSRPYSYTSSACYGTTPKYTPPTMRADCHPMTTRRSYSGYSYMAGEHSFDIASRPYSLSSSYTKFWRSHVSSAPYYSYSGSSSLRHYNSYRPTPMYSSRISLYWKPYY</sequence>
<keyword evidence="2" id="KW-1185">Reference proteome</keyword>